<dbReference type="InterPro" id="IPR025315">
    <property type="entry name" value="DUF4220"/>
</dbReference>
<evidence type="ECO:0000256" key="2">
    <source>
        <dbReference type="SAM" id="Phobius"/>
    </source>
</evidence>
<proteinExistence type="predicted"/>
<feature type="domain" description="DUF4220" evidence="3">
    <location>
        <begin position="100"/>
        <end position="534"/>
    </location>
</feature>
<evidence type="ECO:0000313" key="5">
    <source>
        <dbReference type="Proteomes" id="UP000636709"/>
    </source>
</evidence>
<feature type="transmembrane region" description="Helical" evidence="2">
    <location>
        <begin position="92"/>
        <end position="112"/>
    </location>
</feature>
<dbReference type="EMBL" id="JACEFO010000186">
    <property type="protein sequence ID" value="KAF8779140.1"/>
    <property type="molecule type" value="Genomic_DNA"/>
</dbReference>
<feature type="transmembrane region" description="Helical" evidence="2">
    <location>
        <begin position="455"/>
        <end position="474"/>
    </location>
</feature>
<keyword evidence="5" id="KW-1185">Reference proteome</keyword>
<accession>A0A835KV22</accession>
<keyword evidence="2" id="KW-0812">Transmembrane</keyword>
<dbReference type="AlphaFoldDB" id="A0A835KV22"/>
<evidence type="ECO:0000313" key="4">
    <source>
        <dbReference type="EMBL" id="KAF8779140.1"/>
    </source>
</evidence>
<reference evidence="4" key="1">
    <citation type="submission" date="2020-07" db="EMBL/GenBank/DDBJ databases">
        <title>Genome sequence and genetic diversity analysis of an under-domesticated orphan crop, white fonio (Digitaria exilis).</title>
        <authorList>
            <person name="Bennetzen J.L."/>
            <person name="Chen S."/>
            <person name="Ma X."/>
            <person name="Wang X."/>
            <person name="Yssel A.E.J."/>
            <person name="Chaluvadi S.R."/>
            <person name="Johnson M."/>
            <person name="Gangashetty P."/>
            <person name="Hamidou F."/>
            <person name="Sanogo M.D."/>
            <person name="Zwaenepoel A."/>
            <person name="Wallace J."/>
            <person name="Van De Peer Y."/>
            <person name="Van Deynze A."/>
        </authorList>
    </citation>
    <scope>NUCLEOTIDE SEQUENCE</scope>
    <source>
        <tissue evidence="4">Leaves</tissue>
    </source>
</reference>
<feature type="transmembrane region" description="Helical" evidence="2">
    <location>
        <begin position="61"/>
        <end position="80"/>
    </location>
</feature>
<organism evidence="4 5">
    <name type="scientific">Digitaria exilis</name>
    <dbReference type="NCBI Taxonomy" id="1010633"/>
    <lineage>
        <taxon>Eukaryota</taxon>
        <taxon>Viridiplantae</taxon>
        <taxon>Streptophyta</taxon>
        <taxon>Embryophyta</taxon>
        <taxon>Tracheophyta</taxon>
        <taxon>Spermatophyta</taxon>
        <taxon>Magnoliopsida</taxon>
        <taxon>Liliopsida</taxon>
        <taxon>Poales</taxon>
        <taxon>Poaceae</taxon>
        <taxon>PACMAD clade</taxon>
        <taxon>Panicoideae</taxon>
        <taxon>Panicodae</taxon>
        <taxon>Paniceae</taxon>
        <taxon>Anthephorinae</taxon>
        <taxon>Digitaria</taxon>
    </lineage>
</organism>
<dbReference type="PANTHER" id="PTHR31325">
    <property type="entry name" value="OS01G0798800 PROTEIN-RELATED"/>
    <property type="match status" value="1"/>
</dbReference>
<feature type="region of interest" description="Disordered" evidence="1">
    <location>
        <begin position="762"/>
        <end position="804"/>
    </location>
</feature>
<evidence type="ECO:0000259" key="3">
    <source>
        <dbReference type="Pfam" id="PF13968"/>
    </source>
</evidence>
<dbReference type="InterPro" id="IPR007658">
    <property type="entry name" value="DUF594"/>
</dbReference>
<name>A0A835KV22_9POAL</name>
<gene>
    <name evidence="4" type="ORF">HU200_002813</name>
</gene>
<protein>
    <recommendedName>
        <fullName evidence="3">DUF4220 domain-containing protein</fullName>
    </recommendedName>
</protein>
<dbReference type="Proteomes" id="UP000636709">
    <property type="component" value="Unassembled WGS sequence"/>
</dbReference>
<sequence length="901" mass="103378">MAIRGDDSSPIRRRLKGWLGEFLVPFLAVAAGGLALFLLTARQVLSTMGLLFLKDQVTRMASVELWVVMTTLLLVVRFLLDFLGPWYTNLTMARIVVTIQMLNFTMVHYTIGQMQLSSARVNEYFQVWAVLLITLQYSVKIGRLYDRSKQIPLLDLMSSFWTANLLRVQTFLLLKIPLWLVWTLNAARIISYFSSTDKADGINQESSRMIANYMSYEHELGESSQPSDDADVNMELYHYVILGEDQLLKDVQEDHAQQLRAPIYAGQCCQQEHPRRRRRLVRFDPNGYPKLITVNKLWDADIGKSRLLGNEVPQMTSTGRGPLSFLGNFRKHGFLAFASCRPDQLKDVCLSFALYKLLCRRFYDLPLHEARLQKPREKMRRLLFKNILQERERAFRIAAIELSFLQDLFYSKHANMFANGFPTTNIVLSLMLVAAVGYIGYPIRHIPERMDQADHNRITHGVFITHVIIFLIAVKELAEVYLYVFSQWTKVLILCSYVKHRCMRQWLVETAMRVLLCFISRGTWDQKIRQHNLLIATRGVRVGPFFFMPLPSKSPTRIELDICTKEAIFRALKELGTKLDKLKTGLQKKHGTELEKKLEKELARLDFYISTGASEGPSLPSLFDKALKFEADTHKILVWHIATCLCEISLVSAKDQATETRHLFLSPRPLIKKPRGRKPVSPTSIQDDEWWEHYITATSLSNYCMYLVTEAMVPDNSIVAKNVFMEVRREINRVTLDGSIPTLLKFRSMTDVQDRLMKLLNMTDKDKQQTQADPGKSDVEAASTSTKPRKRSRQRGGNNGLDDITESLTWHGATLAKNLEHEFGKDQARLWEQLADFWTGFLLYLAASTRASKHRASLAGSRELTTHLWALLSNAGFHGSTAHGHTFLDLEERKIIQAFND</sequence>
<feature type="transmembrane region" description="Helical" evidence="2">
    <location>
        <begin position="423"/>
        <end position="443"/>
    </location>
</feature>
<keyword evidence="2" id="KW-0472">Membrane</keyword>
<evidence type="ECO:0000256" key="1">
    <source>
        <dbReference type="SAM" id="MobiDB-lite"/>
    </source>
</evidence>
<keyword evidence="2" id="KW-1133">Transmembrane helix</keyword>
<comment type="caution">
    <text evidence="4">The sequence shown here is derived from an EMBL/GenBank/DDBJ whole genome shotgun (WGS) entry which is preliminary data.</text>
</comment>
<dbReference type="OrthoDB" id="600690at2759"/>
<feature type="transmembrane region" description="Helical" evidence="2">
    <location>
        <begin position="22"/>
        <end position="41"/>
    </location>
</feature>
<dbReference type="Pfam" id="PF04578">
    <property type="entry name" value="DUF594"/>
    <property type="match status" value="1"/>
</dbReference>
<dbReference type="Pfam" id="PF13968">
    <property type="entry name" value="DUF4220"/>
    <property type="match status" value="1"/>
</dbReference>